<evidence type="ECO:0000313" key="3">
    <source>
        <dbReference type="Proteomes" id="UP000294360"/>
    </source>
</evidence>
<dbReference type="InterPro" id="IPR041667">
    <property type="entry name" value="Cupin_8"/>
</dbReference>
<dbReference type="SUPFAM" id="SSF51197">
    <property type="entry name" value="Clavaminate synthase-like"/>
    <property type="match status" value="1"/>
</dbReference>
<dbReference type="Proteomes" id="UP000294360">
    <property type="component" value="Chromosome"/>
</dbReference>
<protein>
    <submittedName>
        <fullName evidence="2">Transcription factor jumonji JmjC domain protein</fullName>
    </submittedName>
</protein>
<feature type="domain" description="Cupin-like" evidence="1">
    <location>
        <begin position="117"/>
        <end position="278"/>
    </location>
</feature>
<gene>
    <name evidence="2" type="ORF">MTUNDRAET4_4215</name>
</gene>
<evidence type="ECO:0000313" key="2">
    <source>
        <dbReference type="EMBL" id="VFU11096.1"/>
    </source>
</evidence>
<proteinExistence type="predicted"/>
<dbReference type="Pfam" id="PF13621">
    <property type="entry name" value="Cupin_8"/>
    <property type="match status" value="1"/>
</dbReference>
<evidence type="ECO:0000259" key="1">
    <source>
        <dbReference type="Pfam" id="PF13621"/>
    </source>
</evidence>
<dbReference type="AlphaFoldDB" id="A0A4U8Z694"/>
<dbReference type="EMBL" id="LR536450">
    <property type="protein sequence ID" value="VFU11096.1"/>
    <property type="molecule type" value="Genomic_DNA"/>
</dbReference>
<sequence length="359" mass="39817">MGAEMSTFPILETFSNAKSTLSSNASVFAEWLPEHIEKFARKPFLISHVLAQNALFQLPRLERLAKAIHAARIEGQAIDAQLKLRRDKPNLDALQAMSCWGAKSPIALSKERWEHELSVLFNELDDGRSTISMMLSFANQVDPEFDALMGQIIGEIAAATGLCASDVAFKGMTVIVSAPRAVTPYHNDREQNVLFQIRGVKDVYLYDQNDPFILTQSVIEAFQIGNDGATRYRAELAGREAVYRLEPGLAVHHPALAPHWVKNGDGVSVSLAVYFTTRSMDDLARIHQANSILRQLGLRPAAPDLSRGSDRLKAAFLRSLSGKRDCDRALFRGLHRLKSPARQLRGAWTLLHPQRPSAA</sequence>
<organism evidence="2 3">
    <name type="scientific">Methylocella tundrae</name>
    <dbReference type="NCBI Taxonomy" id="227605"/>
    <lineage>
        <taxon>Bacteria</taxon>
        <taxon>Pseudomonadati</taxon>
        <taxon>Pseudomonadota</taxon>
        <taxon>Alphaproteobacteria</taxon>
        <taxon>Hyphomicrobiales</taxon>
        <taxon>Beijerinckiaceae</taxon>
        <taxon>Methylocella</taxon>
    </lineage>
</organism>
<dbReference type="Gene3D" id="2.60.120.650">
    <property type="entry name" value="Cupin"/>
    <property type="match status" value="1"/>
</dbReference>
<name>A0A4U8Z694_METTU</name>
<reference evidence="2 3" key="1">
    <citation type="submission" date="2019-03" db="EMBL/GenBank/DDBJ databases">
        <authorList>
            <person name="Kox A.R. M."/>
        </authorList>
    </citation>
    <scope>NUCLEOTIDE SEQUENCE [LARGE SCALE GENOMIC DNA]</scope>
    <source>
        <strain evidence="2">MTUNDRAET4 annotated genome</strain>
    </source>
</reference>
<accession>A0A4U8Z694</accession>
<dbReference type="KEGG" id="mtun:MTUNDRAET4_4215"/>